<comment type="similarity">
    <text evidence="5">Belongs to the serine/threonine dehydratase family.</text>
</comment>
<dbReference type="Proteomes" id="UP001370490">
    <property type="component" value="Unassembled WGS sequence"/>
</dbReference>
<dbReference type="GO" id="GO:0030378">
    <property type="term" value="F:serine racemase activity"/>
    <property type="evidence" value="ECO:0007669"/>
    <property type="project" value="UniProtKB-EC"/>
</dbReference>
<evidence type="ECO:0000256" key="3">
    <source>
        <dbReference type="ARBA" id="ARBA00001936"/>
    </source>
</evidence>
<dbReference type="GO" id="GO:0000287">
    <property type="term" value="F:magnesium ion binding"/>
    <property type="evidence" value="ECO:0007669"/>
    <property type="project" value="TreeGrafter"/>
</dbReference>
<evidence type="ECO:0000256" key="11">
    <source>
        <dbReference type="ARBA" id="ARBA00070760"/>
    </source>
</evidence>
<organism evidence="14 15">
    <name type="scientific">Dillenia turbinata</name>
    <dbReference type="NCBI Taxonomy" id="194707"/>
    <lineage>
        <taxon>Eukaryota</taxon>
        <taxon>Viridiplantae</taxon>
        <taxon>Streptophyta</taxon>
        <taxon>Embryophyta</taxon>
        <taxon>Tracheophyta</taxon>
        <taxon>Spermatophyta</taxon>
        <taxon>Magnoliopsida</taxon>
        <taxon>eudicotyledons</taxon>
        <taxon>Gunneridae</taxon>
        <taxon>Pentapetalae</taxon>
        <taxon>Dilleniales</taxon>
        <taxon>Dilleniaceae</taxon>
        <taxon>Dillenia</taxon>
    </lineage>
</organism>
<dbReference type="PANTHER" id="PTHR43050">
    <property type="entry name" value="SERINE / THREONINE RACEMASE FAMILY MEMBER"/>
    <property type="match status" value="1"/>
</dbReference>
<evidence type="ECO:0000256" key="10">
    <source>
        <dbReference type="ARBA" id="ARBA00066592"/>
    </source>
</evidence>
<dbReference type="PANTHER" id="PTHR43050:SF1">
    <property type="entry name" value="SERINE RACEMASE"/>
    <property type="match status" value="1"/>
</dbReference>
<evidence type="ECO:0000256" key="1">
    <source>
        <dbReference type="ARBA" id="ARBA00001913"/>
    </source>
</evidence>
<evidence type="ECO:0000256" key="5">
    <source>
        <dbReference type="ARBA" id="ARBA00010869"/>
    </source>
</evidence>
<evidence type="ECO:0000256" key="9">
    <source>
        <dbReference type="ARBA" id="ARBA00066349"/>
    </source>
</evidence>
<dbReference type="FunFam" id="3.40.50.1100:FF:000007">
    <property type="entry name" value="L-threonine dehydratase catabolic TdcB"/>
    <property type="match status" value="2"/>
</dbReference>
<evidence type="ECO:0000256" key="7">
    <source>
        <dbReference type="ARBA" id="ARBA00022898"/>
    </source>
</evidence>
<keyword evidence="8" id="KW-0456">Lyase</keyword>
<dbReference type="EC" id="5.1.1.18" evidence="10"/>
<dbReference type="InterPro" id="IPR000634">
    <property type="entry name" value="Ser/Thr_deHydtase_PyrdxlP-BS"/>
</dbReference>
<dbReference type="InterPro" id="IPR036052">
    <property type="entry name" value="TrpB-like_PALP_sf"/>
</dbReference>
<keyword evidence="7" id="KW-0663">Pyridoxal phosphate</keyword>
<dbReference type="EC" id="4.3.1.18" evidence="9"/>
<evidence type="ECO:0000256" key="12">
    <source>
        <dbReference type="ARBA" id="ARBA00081761"/>
    </source>
</evidence>
<protein>
    <recommendedName>
        <fullName evidence="11">Serine racemase</fullName>
        <ecNumber evidence="9">4.3.1.18</ecNumber>
        <ecNumber evidence="10">5.1.1.18</ecNumber>
    </recommendedName>
    <alternativeName>
        <fullName evidence="12">D-serine dehydratase</fullName>
    </alternativeName>
</protein>
<dbReference type="GO" id="GO:0006563">
    <property type="term" value="P:L-serine metabolic process"/>
    <property type="evidence" value="ECO:0007669"/>
    <property type="project" value="UniProtKB-ARBA"/>
</dbReference>
<sequence length="806" mass="86147">MDTTNQTEKKYAADITSIREAKARVASFIHETPVLSSTSLNHISGRKLHFKCECFQKGGAFKFRGACNAILSLSDDQAAKGVVTHSSGNHAAALALAASLRKIPAYIVIPENAPKCKVENVIRYGGRVIWSKATVQSREEIAAKVLQETGAVLVHPYNDARIISGQGTISLELLEKVPEIDTIVVPISGGGLISGITLAAKSINPAIRVLAAEPRGADDAARSKAAGRIIKLPETNTVADGLRAFLGELTWPVVRDLVDDIILVEDEKIIEAMKLCYEILKVAVEPSGAVGLAAVLSDSFTSNSAYKDCNNIGIILSGGNIDLEIHLLPTGLGRSTTGAGIQILDIYRFNLKMEASNQKEKKYAADISSIREAKDRISSFIHKTPVLSSTSLNHIAGRNLHFKCECFQKGGAFKFRGACNAIFALNDDDAPKGVITHSSGNHAAAVSLAASLRKIPAYTVIPKNTPRCKVENVRRYGGQIVWSEATLQSREEVAAKVLQETGAVFVNSSNDAHIISGQGTVSLEFLEQVPEIDTIVVPISGGGLVSGVALAAKSINPAIRVLAAEPKGADDAARSKAAGRIVKLADTNTVAEGLRAFLGELTWPIVRDLVDDIIVLEDEKIIQAMKLCYEILKIAVEPSGAIGLAAVLSDNFRNNPAYKDCKNIGIILSGVAAKAINTAIRGVTNESRGADEATHSKTAGRIVEWAATNKDADGLRAVLEELTWPVVRDLVDDIIVGEDEVIFQAMKLCHKILKVAIEPSGAAGLARVQYGSFRNSPAFKIEPMTNHRSIILFGGIAEPSMLWSCI</sequence>
<comment type="cofactor">
    <cofactor evidence="3">
        <name>Mn(2+)</name>
        <dbReference type="ChEBI" id="CHEBI:29035"/>
    </cofactor>
</comment>
<evidence type="ECO:0000256" key="6">
    <source>
        <dbReference type="ARBA" id="ARBA00022842"/>
    </source>
</evidence>
<keyword evidence="6" id="KW-0460">Magnesium</keyword>
<reference evidence="14 15" key="1">
    <citation type="submission" date="2023-12" db="EMBL/GenBank/DDBJ databases">
        <title>A high-quality genome assembly for Dillenia turbinata (Dilleniales).</title>
        <authorList>
            <person name="Chanderbali A."/>
        </authorList>
    </citation>
    <scope>NUCLEOTIDE SEQUENCE [LARGE SCALE GENOMIC DNA]</scope>
    <source>
        <strain evidence="14">LSX21</strain>
        <tissue evidence="14">Leaf</tissue>
    </source>
</reference>
<dbReference type="GO" id="GO:0003941">
    <property type="term" value="F:L-serine ammonia-lyase activity"/>
    <property type="evidence" value="ECO:0007669"/>
    <property type="project" value="TreeGrafter"/>
</dbReference>
<comment type="caution">
    <text evidence="14">The sequence shown here is derived from an EMBL/GenBank/DDBJ whole genome shotgun (WGS) entry which is preliminary data.</text>
</comment>
<gene>
    <name evidence="14" type="ORF">RJ641_001241</name>
</gene>
<name>A0AAN8W7U7_9MAGN</name>
<dbReference type="GO" id="GO:0005524">
    <property type="term" value="F:ATP binding"/>
    <property type="evidence" value="ECO:0007669"/>
    <property type="project" value="TreeGrafter"/>
</dbReference>
<dbReference type="SUPFAM" id="SSF53686">
    <property type="entry name" value="Tryptophan synthase beta subunit-like PLP-dependent enzymes"/>
    <property type="match status" value="3"/>
</dbReference>
<dbReference type="InterPro" id="IPR001926">
    <property type="entry name" value="TrpB-like_PALP"/>
</dbReference>
<dbReference type="AlphaFoldDB" id="A0AAN8W7U7"/>
<evidence type="ECO:0000313" key="14">
    <source>
        <dbReference type="EMBL" id="KAK6947768.1"/>
    </source>
</evidence>
<comment type="cofactor">
    <cofactor evidence="1">
        <name>Ca(2+)</name>
        <dbReference type="ChEBI" id="CHEBI:29108"/>
    </cofactor>
</comment>
<evidence type="ECO:0000256" key="4">
    <source>
        <dbReference type="ARBA" id="ARBA00001946"/>
    </source>
</evidence>
<evidence type="ECO:0000256" key="2">
    <source>
        <dbReference type="ARBA" id="ARBA00001933"/>
    </source>
</evidence>
<dbReference type="GO" id="GO:0018114">
    <property type="term" value="F:threonine racemase activity"/>
    <property type="evidence" value="ECO:0007669"/>
    <property type="project" value="TreeGrafter"/>
</dbReference>
<proteinExistence type="inferred from homology"/>
<evidence type="ECO:0000256" key="8">
    <source>
        <dbReference type="ARBA" id="ARBA00023239"/>
    </source>
</evidence>
<accession>A0AAN8W7U7</accession>
<evidence type="ECO:0000259" key="13">
    <source>
        <dbReference type="Pfam" id="PF00291"/>
    </source>
</evidence>
<dbReference type="CDD" id="cd01562">
    <property type="entry name" value="Thr-dehyd"/>
    <property type="match status" value="2"/>
</dbReference>
<dbReference type="EMBL" id="JBAMMX010000001">
    <property type="protein sequence ID" value="KAK6947768.1"/>
    <property type="molecule type" value="Genomic_DNA"/>
</dbReference>
<keyword evidence="15" id="KW-1185">Reference proteome</keyword>
<dbReference type="GO" id="GO:0070179">
    <property type="term" value="P:D-serine biosynthetic process"/>
    <property type="evidence" value="ECO:0007669"/>
    <property type="project" value="TreeGrafter"/>
</dbReference>
<dbReference type="GO" id="GO:0030170">
    <property type="term" value="F:pyridoxal phosphate binding"/>
    <property type="evidence" value="ECO:0007669"/>
    <property type="project" value="InterPro"/>
</dbReference>
<dbReference type="Gene3D" id="3.40.50.1100">
    <property type="match status" value="5"/>
</dbReference>
<comment type="cofactor">
    <cofactor evidence="2">
        <name>pyridoxal 5'-phosphate</name>
        <dbReference type="ChEBI" id="CHEBI:597326"/>
    </cofactor>
</comment>
<dbReference type="Pfam" id="PF00291">
    <property type="entry name" value="PALP"/>
    <property type="match status" value="2"/>
</dbReference>
<feature type="domain" description="Tryptophan synthase beta chain-like PALP" evidence="13">
    <location>
        <begin position="28"/>
        <end position="317"/>
    </location>
</feature>
<comment type="cofactor">
    <cofactor evidence="4">
        <name>Mg(2+)</name>
        <dbReference type="ChEBI" id="CHEBI:18420"/>
    </cofactor>
</comment>
<dbReference type="GO" id="GO:0008721">
    <property type="term" value="F:D-serine ammonia-lyase activity"/>
    <property type="evidence" value="ECO:0007669"/>
    <property type="project" value="UniProtKB-EC"/>
</dbReference>
<dbReference type="PROSITE" id="PS00165">
    <property type="entry name" value="DEHYDRATASE_SER_THR"/>
    <property type="match status" value="2"/>
</dbReference>
<feature type="domain" description="Tryptophan synthase beta chain-like PALP" evidence="13">
    <location>
        <begin position="377"/>
        <end position="670"/>
    </location>
</feature>
<evidence type="ECO:0000313" key="15">
    <source>
        <dbReference type="Proteomes" id="UP001370490"/>
    </source>
</evidence>